<dbReference type="GO" id="GO:0030686">
    <property type="term" value="C:90S preribosome"/>
    <property type="evidence" value="ECO:0007669"/>
    <property type="project" value="TreeGrafter"/>
</dbReference>
<dbReference type="AlphaFoldDB" id="A0A6A3AQ86"/>
<dbReference type="Pfam" id="PF13725">
    <property type="entry name" value="tRNA_bind_2"/>
    <property type="match status" value="1"/>
</dbReference>
<sequence>MKKLERQQILSQFKKVMIKLYKYLYGIASKEIDSALPRLKERVLEPHSISVDEDLNDAAKKVEAEMKAKADGVLNPDLLQQYAIEGREADLDNALENGGEKVISGGVFSVKSSRSGVEKHGKPSESNKKKCEKERKRRPWF</sequence>
<name>A0A6A3AQ86_HIBSY</name>
<evidence type="ECO:0000313" key="4">
    <source>
        <dbReference type="Proteomes" id="UP000436088"/>
    </source>
</evidence>
<organism evidence="3 4">
    <name type="scientific">Hibiscus syriacus</name>
    <name type="common">Rose of Sharon</name>
    <dbReference type="NCBI Taxonomy" id="106335"/>
    <lineage>
        <taxon>Eukaryota</taxon>
        <taxon>Viridiplantae</taxon>
        <taxon>Streptophyta</taxon>
        <taxon>Embryophyta</taxon>
        <taxon>Tracheophyta</taxon>
        <taxon>Spermatophyta</taxon>
        <taxon>Magnoliopsida</taxon>
        <taxon>eudicotyledons</taxon>
        <taxon>Gunneridae</taxon>
        <taxon>Pentapetalae</taxon>
        <taxon>rosids</taxon>
        <taxon>malvids</taxon>
        <taxon>Malvales</taxon>
        <taxon>Malvaceae</taxon>
        <taxon>Malvoideae</taxon>
        <taxon>Hibiscus</taxon>
    </lineage>
</organism>
<comment type="caution">
    <text evidence="3">The sequence shown here is derived from an EMBL/GenBank/DDBJ whole genome shotgun (WGS) entry which is preliminary data.</text>
</comment>
<dbReference type="PANTHER" id="PTHR10925:SF5">
    <property type="entry name" value="RNA CYTIDINE ACETYLTRANSFERASE"/>
    <property type="match status" value="1"/>
</dbReference>
<dbReference type="EMBL" id="VEPZ02000967">
    <property type="protein sequence ID" value="KAE8706831.1"/>
    <property type="molecule type" value="Genomic_DNA"/>
</dbReference>
<evidence type="ECO:0000259" key="2">
    <source>
        <dbReference type="Pfam" id="PF13725"/>
    </source>
</evidence>
<dbReference type="GO" id="GO:1990883">
    <property type="term" value="F:18S rRNA cytidine N-acetyltransferase activity"/>
    <property type="evidence" value="ECO:0007669"/>
    <property type="project" value="TreeGrafter"/>
</dbReference>
<dbReference type="GO" id="GO:0000049">
    <property type="term" value="F:tRNA binding"/>
    <property type="evidence" value="ECO:0007669"/>
    <property type="project" value="TreeGrafter"/>
</dbReference>
<accession>A0A6A3AQ86</accession>
<dbReference type="Proteomes" id="UP000436088">
    <property type="component" value="Unassembled WGS sequence"/>
</dbReference>
<feature type="compositionally biased region" description="Basic and acidic residues" evidence="1">
    <location>
        <begin position="116"/>
        <end position="134"/>
    </location>
</feature>
<evidence type="ECO:0000313" key="3">
    <source>
        <dbReference type="EMBL" id="KAE8706831.1"/>
    </source>
</evidence>
<evidence type="ECO:0000256" key="1">
    <source>
        <dbReference type="SAM" id="MobiDB-lite"/>
    </source>
</evidence>
<dbReference type="InterPro" id="IPR027992">
    <property type="entry name" value="tRNA_bind_dom"/>
</dbReference>
<reference evidence="3" key="1">
    <citation type="submission" date="2019-09" db="EMBL/GenBank/DDBJ databases">
        <title>Draft genome information of white flower Hibiscus syriacus.</title>
        <authorList>
            <person name="Kim Y.-M."/>
        </authorList>
    </citation>
    <scope>NUCLEOTIDE SEQUENCE [LARGE SCALE GENOMIC DNA]</scope>
    <source>
        <strain evidence="3">YM2019G1</strain>
    </source>
</reference>
<gene>
    <name evidence="3" type="ORF">F3Y22_tig00110388pilonHSYRG00369</name>
</gene>
<dbReference type="InterPro" id="IPR032672">
    <property type="entry name" value="TmcA/NAT10/Kre33"/>
</dbReference>
<feature type="region of interest" description="Disordered" evidence="1">
    <location>
        <begin position="112"/>
        <end position="141"/>
    </location>
</feature>
<dbReference type="GO" id="GO:1904812">
    <property type="term" value="P:rRNA acetylation involved in maturation of SSU-rRNA"/>
    <property type="evidence" value="ECO:0007669"/>
    <property type="project" value="TreeGrafter"/>
</dbReference>
<protein>
    <submittedName>
        <fullName evidence="3">Ricin-agglutinin family protein</fullName>
    </submittedName>
</protein>
<proteinExistence type="predicted"/>
<dbReference type="PANTHER" id="PTHR10925">
    <property type="entry name" value="N-ACETYLTRANSFERASE 10"/>
    <property type="match status" value="1"/>
</dbReference>
<feature type="domain" description="Possible tRNA binding" evidence="2">
    <location>
        <begin position="3"/>
        <end position="94"/>
    </location>
</feature>
<keyword evidence="4" id="KW-1185">Reference proteome</keyword>
<dbReference type="GO" id="GO:0005730">
    <property type="term" value="C:nucleolus"/>
    <property type="evidence" value="ECO:0007669"/>
    <property type="project" value="TreeGrafter"/>
</dbReference>